<comment type="caution">
    <text evidence="1">The sequence shown here is derived from an EMBL/GenBank/DDBJ whole genome shotgun (WGS) entry which is preliminary data.</text>
</comment>
<sequence length="332" mass="35266">MYMASSSSARATARWLLAAGLVGCVGVGALACQVESDELGSTSLLGGEDPAVRAGELARIHVTLQPQPDLLEPEPQLQVHARFVEYRGMDEPEARARTNLARLPWEKGAQQLVVGQCVASESLVPPTEPGNAEDIDRRELSLLDVGDLRVRLGERELVAGLSLVPDVLPWLSGVEYLHVDDRLPVLAPRPDGTSPVTVIVDGAPEDGVGSFRVQASAPEALQLQTAHLGGDRLSVAWQPPGSSGEVLLLELQAFSSDDAREPQGEAVTCLVADSGRSDLALTPLIDAGLDARAGLLRVSASRFDVRRVSAGRFTDVEVVVELRSQATLGLTR</sequence>
<evidence type="ECO:0000313" key="2">
    <source>
        <dbReference type="Proteomes" id="UP000005801"/>
    </source>
</evidence>
<dbReference type="AlphaFoldDB" id="A6GF59"/>
<gene>
    <name evidence="1" type="ORF">PPSIR1_31593</name>
</gene>
<accession>A6GF59</accession>
<organism evidence="1 2">
    <name type="scientific">Plesiocystis pacifica SIR-1</name>
    <dbReference type="NCBI Taxonomy" id="391625"/>
    <lineage>
        <taxon>Bacteria</taxon>
        <taxon>Pseudomonadati</taxon>
        <taxon>Myxococcota</taxon>
        <taxon>Polyangia</taxon>
        <taxon>Nannocystales</taxon>
        <taxon>Nannocystaceae</taxon>
        <taxon>Plesiocystis</taxon>
    </lineage>
</organism>
<dbReference type="STRING" id="391625.PPSIR1_31593"/>
<name>A6GF59_9BACT</name>
<reference evidence="1 2" key="1">
    <citation type="submission" date="2007-06" db="EMBL/GenBank/DDBJ databases">
        <authorList>
            <person name="Shimkets L."/>
            <person name="Ferriera S."/>
            <person name="Johnson J."/>
            <person name="Kravitz S."/>
            <person name="Beeson K."/>
            <person name="Sutton G."/>
            <person name="Rogers Y.-H."/>
            <person name="Friedman R."/>
            <person name="Frazier M."/>
            <person name="Venter J.C."/>
        </authorList>
    </citation>
    <scope>NUCLEOTIDE SEQUENCE [LARGE SCALE GENOMIC DNA]</scope>
    <source>
        <strain evidence="1 2">SIR-1</strain>
    </source>
</reference>
<dbReference type="EMBL" id="ABCS01000089">
    <property type="protein sequence ID" value="EDM75518.1"/>
    <property type="molecule type" value="Genomic_DNA"/>
</dbReference>
<dbReference type="Proteomes" id="UP000005801">
    <property type="component" value="Unassembled WGS sequence"/>
</dbReference>
<protein>
    <submittedName>
        <fullName evidence="1">Uncharacterized protein</fullName>
    </submittedName>
</protein>
<proteinExistence type="predicted"/>
<evidence type="ECO:0000313" key="1">
    <source>
        <dbReference type="EMBL" id="EDM75518.1"/>
    </source>
</evidence>
<keyword evidence="2" id="KW-1185">Reference proteome</keyword>